<dbReference type="InterPro" id="IPR004331">
    <property type="entry name" value="SPX_dom"/>
</dbReference>
<reference evidence="3 5" key="1">
    <citation type="journal article" date="2012" name="Nature">
        <title>Algal genomes reveal evolutionary mosaicism and the fate of nucleomorphs.</title>
        <authorList>
            <consortium name="DOE Joint Genome Institute"/>
            <person name="Curtis B.A."/>
            <person name="Tanifuji G."/>
            <person name="Burki F."/>
            <person name="Gruber A."/>
            <person name="Irimia M."/>
            <person name="Maruyama S."/>
            <person name="Arias M.C."/>
            <person name="Ball S.G."/>
            <person name="Gile G.H."/>
            <person name="Hirakawa Y."/>
            <person name="Hopkins J.F."/>
            <person name="Kuo A."/>
            <person name="Rensing S.A."/>
            <person name="Schmutz J."/>
            <person name="Symeonidi A."/>
            <person name="Elias M."/>
            <person name="Eveleigh R.J."/>
            <person name="Herman E.K."/>
            <person name="Klute M.J."/>
            <person name="Nakayama T."/>
            <person name="Obornik M."/>
            <person name="Reyes-Prieto A."/>
            <person name="Armbrust E.V."/>
            <person name="Aves S.J."/>
            <person name="Beiko R.G."/>
            <person name="Coutinho P."/>
            <person name="Dacks J.B."/>
            <person name="Durnford D.G."/>
            <person name="Fast N.M."/>
            <person name="Green B.R."/>
            <person name="Grisdale C.J."/>
            <person name="Hempel F."/>
            <person name="Henrissat B."/>
            <person name="Hoppner M.P."/>
            <person name="Ishida K."/>
            <person name="Kim E."/>
            <person name="Koreny L."/>
            <person name="Kroth P.G."/>
            <person name="Liu Y."/>
            <person name="Malik S.B."/>
            <person name="Maier U.G."/>
            <person name="McRose D."/>
            <person name="Mock T."/>
            <person name="Neilson J.A."/>
            <person name="Onodera N.T."/>
            <person name="Poole A.M."/>
            <person name="Pritham E.J."/>
            <person name="Richards T.A."/>
            <person name="Rocap G."/>
            <person name="Roy S.W."/>
            <person name="Sarai C."/>
            <person name="Schaack S."/>
            <person name="Shirato S."/>
            <person name="Slamovits C.H."/>
            <person name="Spencer D.F."/>
            <person name="Suzuki S."/>
            <person name="Worden A.Z."/>
            <person name="Zauner S."/>
            <person name="Barry K."/>
            <person name="Bell C."/>
            <person name="Bharti A.K."/>
            <person name="Crow J.A."/>
            <person name="Grimwood J."/>
            <person name="Kramer R."/>
            <person name="Lindquist E."/>
            <person name="Lucas S."/>
            <person name="Salamov A."/>
            <person name="McFadden G.I."/>
            <person name="Lane C.E."/>
            <person name="Keeling P.J."/>
            <person name="Gray M.W."/>
            <person name="Grigoriev I.V."/>
            <person name="Archibald J.M."/>
        </authorList>
    </citation>
    <scope>NUCLEOTIDE SEQUENCE</scope>
    <source>
        <strain evidence="3 5">CCMP2712</strain>
    </source>
</reference>
<protein>
    <recommendedName>
        <fullName evidence="2">SPX domain-containing protein</fullName>
    </recommendedName>
</protein>
<dbReference type="PANTHER" id="PTHR45978">
    <property type="entry name" value="SPX DOMAIN-CONTAINING PROTEIN 3"/>
    <property type="match status" value="1"/>
</dbReference>
<dbReference type="RefSeq" id="XP_005828198.1">
    <property type="nucleotide sequence ID" value="XM_005828141.1"/>
</dbReference>
<feature type="domain" description="SPX" evidence="2">
    <location>
        <begin position="1"/>
        <end position="166"/>
    </location>
</feature>
<organism evidence="3">
    <name type="scientific">Guillardia theta (strain CCMP2712)</name>
    <name type="common">Cryptophyte</name>
    <dbReference type="NCBI Taxonomy" id="905079"/>
    <lineage>
        <taxon>Eukaryota</taxon>
        <taxon>Cryptophyceae</taxon>
        <taxon>Pyrenomonadales</taxon>
        <taxon>Geminigeraceae</taxon>
        <taxon>Guillardia</taxon>
    </lineage>
</organism>
<keyword evidence="5" id="KW-1185">Reference proteome</keyword>
<dbReference type="GeneID" id="17297874"/>
<dbReference type="KEGG" id="gtt:GUITHDRAFT_164432"/>
<dbReference type="EMBL" id="JH993025">
    <property type="protein sequence ID" value="EKX41218.1"/>
    <property type="molecule type" value="Genomic_DNA"/>
</dbReference>
<sequence length="359" mass="39407">MKFGQLMRDEQKSCLVGPRIELQDYFINYKRLKKLLRNLGAPGFTEIEVKEQERIFMTNLESEIARVEEFFAAKESQYFDSYSHKLCPRVFGSTSGIHAGDTADGDAAAAEDGQEDNKELIKALNCSADKLRYLERFASFNLMAVVKIVKKHDKHSSTPISAKVISSLSERRFVNSLLLPVVSQGVQALSAHVTRNARRIADITGAAGQLRSRLREYAAARDETLSSHSLFLPNATSSPVEQLERPSSSFEEGVAALTEANLAVHNSVLAAKAYPNLDTHDLLQEVEEASSSDFGEDENNDGGDDSNGTPARGRSSSTRSPNAKPLSVKPKIAKAGRRPPISRLAAVEVGMELGRRLRS</sequence>
<dbReference type="HOGENOM" id="CLU_772632_0_0_1"/>
<dbReference type="PaxDb" id="55529-EKX41218"/>
<dbReference type="EnsemblProtists" id="EKX41218">
    <property type="protein sequence ID" value="EKX41218"/>
    <property type="gene ID" value="GUITHDRAFT_164432"/>
</dbReference>
<dbReference type="Proteomes" id="UP000011087">
    <property type="component" value="Unassembled WGS sequence"/>
</dbReference>
<dbReference type="PANTHER" id="PTHR45978:SF7">
    <property type="entry name" value="SPX DOMAIN-CONTAINING PROTEIN 4"/>
    <property type="match status" value="1"/>
</dbReference>
<proteinExistence type="predicted"/>
<evidence type="ECO:0000313" key="4">
    <source>
        <dbReference type="EnsemblProtists" id="EKX41218"/>
    </source>
</evidence>
<evidence type="ECO:0000259" key="2">
    <source>
        <dbReference type="PROSITE" id="PS51382"/>
    </source>
</evidence>
<evidence type="ECO:0000313" key="5">
    <source>
        <dbReference type="Proteomes" id="UP000011087"/>
    </source>
</evidence>
<evidence type="ECO:0000313" key="3">
    <source>
        <dbReference type="EMBL" id="EKX41218.1"/>
    </source>
</evidence>
<dbReference type="GO" id="GO:0016036">
    <property type="term" value="P:cellular response to phosphate starvation"/>
    <property type="evidence" value="ECO:0007669"/>
    <property type="project" value="InterPro"/>
</dbReference>
<feature type="compositionally biased region" description="Acidic residues" evidence="1">
    <location>
        <begin position="288"/>
        <end position="304"/>
    </location>
</feature>
<dbReference type="InterPro" id="IPR031142">
    <property type="entry name" value="SPX_prot"/>
</dbReference>
<gene>
    <name evidence="3" type="ORF">GUITHDRAFT_164432</name>
</gene>
<dbReference type="AlphaFoldDB" id="L1IY66"/>
<reference evidence="5" key="2">
    <citation type="submission" date="2012-11" db="EMBL/GenBank/DDBJ databases">
        <authorList>
            <person name="Kuo A."/>
            <person name="Curtis B.A."/>
            <person name="Tanifuji G."/>
            <person name="Burki F."/>
            <person name="Gruber A."/>
            <person name="Irimia M."/>
            <person name="Maruyama S."/>
            <person name="Arias M.C."/>
            <person name="Ball S.G."/>
            <person name="Gile G.H."/>
            <person name="Hirakawa Y."/>
            <person name="Hopkins J.F."/>
            <person name="Rensing S.A."/>
            <person name="Schmutz J."/>
            <person name="Symeonidi A."/>
            <person name="Elias M."/>
            <person name="Eveleigh R.J."/>
            <person name="Herman E.K."/>
            <person name="Klute M.J."/>
            <person name="Nakayama T."/>
            <person name="Obornik M."/>
            <person name="Reyes-Prieto A."/>
            <person name="Armbrust E.V."/>
            <person name="Aves S.J."/>
            <person name="Beiko R.G."/>
            <person name="Coutinho P."/>
            <person name="Dacks J.B."/>
            <person name="Durnford D.G."/>
            <person name="Fast N.M."/>
            <person name="Green B.R."/>
            <person name="Grisdale C."/>
            <person name="Hempe F."/>
            <person name="Henrissat B."/>
            <person name="Hoppner M.P."/>
            <person name="Ishida K.-I."/>
            <person name="Kim E."/>
            <person name="Koreny L."/>
            <person name="Kroth P.G."/>
            <person name="Liu Y."/>
            <person name="Malik S.-B."/>
            <person name="Maier U.G."/>
            <person name="McRose D."/>
            <person name="Mock T."/>
            <person name="Neilson J.A."/>
            <person name="Onodera N.T."/>
            <person name="Poole A.M."/>
            <person name="Pritham E.J."/>
            <person name="Richards T.A."/>
            <person name="Rocap G."/>
            <person name="Roy S.W."/>
            <person name="Sarai C."/>
            <person name="Schaack S."/>
            <person name="Shirato S."/>
            <person name="Slamovits C.H."/>
            <person name="Spencer D.F."/>
            <person name="Suzuki S."/>
            <person name="Worden A.Z."/>
            <person name="Zauner S."/>
            <person name="Barry K."/>
            <person name="Bell C."/>
            <person name="Bharti A.K."/>
            <person name="Crow J.A."/>
            <person name="Grimwood J."/>
            <person name="Kramer R."/>
            <person name="Lindquist E."/>
            <person name="Lucas S."/>
            <person name="Salamov A."/>
            <person name="McFadden G.I."/>
            <person name="Lane C.E."/>
            <person name="Keeling P.J."/>
            <person name="Gray M.W."/>
            <person name="Grigoriev I.V."/>
            <person name="Archibald J.M."/>
        </authorList>
    </citation>
    <scope>NUCLEOTIDE SEQUENCE</scope>
    <source>
        <strain evidence="5">CCMP2712</strain>
    </source>
</reference>
<evidence type="ECO:0000256" key="1">
    <source>
        <dbReference type="SAM" id="MobiDB-lite"/>
    </source>
</evidence>
<feature type="region of interest" description="Disordered" evidence="1">
    <location>
        <begin position="288"/>
        <end position="343"/>
    </location>
</feature>
<accession>L1IY66</accession>
<reference evidence="4" key="3">
    <citation type="submission" date="2016-03" db="UniProtKB">
        <authorList>
            <consortium name="EnsemblProtists"/>
        </authorList>
    </citation>
    <scope>IDENTIFICATION</scope>
</reference>
<dbReference type="PROSITE" id="PS51382">
    <property type="entry name" value="SPX"/>
    <property type="match status" value="1"/>
</dbReference>
<dbReference type="CDD" id="cd14447">
    <property type="entry name" value="SPX"/>
    <property type="match status" value="1"/>
</dbReference>
<name>L1IY66_GUITC</name>